<feature type="chain" id="PRO_5040858130" evidence="6">
    <location>
        <begin position="27"/>
        <end position="694"/>
    </location>
</feature>
<feature type="signal peptide" evidence="6">
    <location>
        <begin position="1"/>
        <end position="26"/>
    </location>
</feature>
<accession>A0A9X3MZD5</accession>
<keyword evidence="1 5" id="KW-0812">Transmembrane</keyword>
<organism evidence="7 8">
    <name type="scientific">Solirubrobacter ginsenosidimutans</name>
    <dbReference type="NCBI Taxonomy" id="490573"/>
    <lineage>
        <taxon>Bacteria</taxon>
        <taxon>Bacillati</taxon>
        <taxon>Actinomycetota</taxon>
        <taxon>Thermoleophilia</taxon>
        <taxon>Solirubrobacterales</taxon>
        <taxon>Solirubrobacteraceae</taxon>
        <taxon>Solirubrobacter</taxon>
    </lineage>
</organism>
<feature type="transmembrane region" description="Helical" evidence="5">
    <location>
        <begin position="401"/>
        <end position="425"/>
    </location>
</feature>
<keyword evidence="6" id="KW-0732">Signal</keyword>
<evidence type="ECO:0000256" key="6">
    <source>
        <dbReference type="SAM" id="SignalP"/>
    </source>
</evidence>
<feature type="transmembrane region" description="Helical" evidence="5">
    <location>
        <begin position="364"/>
        <end position="389"/>
    </location>
</feature>
<dbReference type="GO" id="GO:0030255">
    <property type="term" value="P:protein secretion by the type IV secretion system"/>
    <property type="evidence" value="ECO:0007669"/>
    <property type="project" value="InterPro"/>
</dbReference>
<feature type="compositionally biased region" description="Basic and acidic residues" evidence="4">
    <location>
        <begin position="498"/>
        <end position="508"/>
    </location>
</feature>
<feature type="transmembrane region" description="Helical" evidence="5">
    <location>
        <begin position="339"/>
        <end position="358"/>
    </location>
</feature>
<name>A0A9X3MZD5_9ACTN</name>
<proteinExistence type="predicted"/>
<dbReference type="Pfam" id="PF04610">
    <property type="entry name" value="TrbL"/>
    <property type="match status" value="1"/>
</dbReference>
<feature type="region of interest" description="Disordered" evidence="4">
    <location>
        <begin position="498"/>
        <end position="694"/>
    </location>
</feature>
<keyword evidence="2 5" id="KW-1133">Transmembrane helix</keyword>
<dbReference type="RefSeq" id="WP_270044915.1">
    <property type="nucleotide sequence ID" value="NZ_JAPDOD010000050.1"/>
</dbReference>
<evidence type="ECO:0000313" key="7">
    <source>
        <dbReference type="EMBL" id="MDA0165654.1"/>
    </source>
</evidence>
<dbReference type="EMBL" id="JAPDOD010000050">
    <property type="protein sequence ID" value="MDA0165654.1"/>
    <property type="molecule type" value="Genomic_DNA"/>
</dbReference>
<dbReference type="InterPro" id="IPR007688">
    <property type="entry name" value="Conjugal_tfr_TrbL/VirB6"/>
</dbReference>
<keyword evidence="8" id="KW-1185">Reference proteome</keyword>
<feature type="compositionally biased region" description="Basic and acidic residues" evidence="4">
    <location>
        <begin position="669"/>
        <end position="686"/>
    </location>
</feature>
<feature type="transmembrane region" description="Helical" evidence="5">
    <location>
        <begin position="431"/>
        <end position="451"/>
    </location>
</feature>
<evidence type="ECO:0000256" key="1">
    <source>
        <dbReference type="ARBA" id="ARBA00022692"/>
    </source>
</evidence>
<evidence type="ECO:0000313" key="8">
    <source>
        <dbReference type="Proteomes" id="UP001149140"/>
    </source>
</evidence>
<reference evidence="7" key="1">
    <citation type="submission" date="2022-10" db="EMBL/GenBank/DDBJ databases">
        <title>The WGS of Solirubrobacter ginsenosidimutans DSM 21036.</title>
        <authorList>
            <person name="Jiang Z."/>
        </authorList>
    </citation>
    <scope>NUCLEOTIDE SEQUENCE</scope>
    <source>
        <strain evidence="7">DSM 21036</strain>
    </source>
</reference>
<evidence type="ECO:0000256" key="4">
    <source>
        <dbReference type="SAM" id="MobiDB-lite"/>
    </source>
</evidence>
<evidence type="ECO:0000256" key="5">
    <source>
        <dbReference type="SAM" id="Phobius"/>
    </source>
</evidence>
<feature type="transmembrane region" description="Helical" evidence="5">
    <location>
        <begin position="160"/>
        <end position="178"/>
    </location>
</feature>
<dbReference type="Proteomes" id="UP001149140">
    <property type="component" value="Unassembled WGS sequence"/>
</dbReference>
<protein>
    <submittedName>
        <fullName evidence="7">Type IV secretion system protein</fullName>
    </submittedName>
</protein>
<feature type="transmembrane region" description="Helical" evidence="5">
    <location>
        <begin position="129"/>
        <end position="148"/>
    </location>
</feature>
<comment type="caution">
    <text evidence="7">The sequence shown here is derived from an EMBL/GenBank/DDBJ whole genome shotgun (WGS) entry which is preliminary data.</text>
</comment>
<evidence type="ECO:0000256" key="2">
    <source>
        <dbReference type="ARBA" id="ARBA00022989"/>
    </source>
</evidence>
<evidence type="ECO:0000256" key="3">
    <source>
        <dbReference type="ARBA" id="ARBA00023136"/>
    </source>
</evidence>
<gene>
    <name evidence="7" type="ORF">OM076_35635</name>
</gene>
<feature type="compositionally biased region" description="Low complexity" evidence="4">
    <location>
        <begin position="645"/>
        <end position="660"/>
    </location>
</feature>
<sequence length="694" mass="72104">MRVRRRWLLTAAVGFFLLLASPLASAEYRGSDVLGNIGPESQVAGGLVDRYPLSAYTLDYHVDVGVTNPDGIPPMIAQWAAAQLWNITSFLVKSVIDLFTWAFSLDLLNGSGGALGPVSNAITSLYENVIGQSWTVAAILIAGVWGIWKALMQRRYTETAGALALSLTYVLVALFFVYQPAQTIGQASKWTNQLSLAFLSGTTQGSLDDPQGAKRQVADQLFDTLVYKPWVVLEFGGLSHCVDTGKRDSDGFPTPVGPHDPARDVCRNHLRASADGFGGYAPRFLSQAPGSDARDAEYEALKKGELPALGGTQFKGYHVDKSDAPAVDIQQAGGAYQRLTVTIVIFAGALGAVCLLGFLSLAVILAQVVALVLLGFAPIALIVGIFPGTGHDVFRGWLSKLATAIFIKALYSLTIAIVVAVAAALTSATASLGFLFAFALEAIFFWAIFLYRKQITARLVGATSGAGGGPSMPPMTVAQRAGAAAAAPFVALVGVARRDRGEDERGSKQQESALGGGSIVTSDPAHAGEPANGAGPVHSTNGAGPGHSANGAGPGRSANGAGPEGSANGAPPVRSDAHAHVDVHANGNGANGVAPHTGPAAPDASAARNGSATPARDGSATPDGLSTGERPARLVRASWRSRGNSAAEAPAHAYSPAEPAVHADTTPRGSHDDVMRRARELRQRDDQSDEERDA</sequence>
<keyword evidence="3 5" id="KW-0472">Membrane</keyword>
<dbReference type="AlphaFoldDB" id="A0A9X3MZD5"/>